<sequence length="139" mass="15820">MCWKKRSGGVTKLMTPPMTMPRVALNQSSARVRSHASARLLPNCIPKLPGSVTSGQLNSGADRIPVELFKRFFRASRRRYRDPRRRQGLRCAAAAAAGWRNRTSARYFCIACLARLFLTYLMPVLVVKLLTFRNRRRPA</sequence>
<proteinExistence type="predicted"/>
<evidence type="ECO:0000313" key="2">
    <source>
        <dbReference type="EMBL" id="KZO94235.1"/>
    </source>
</evidence>
<name>A0A167K433_CALVF</name>
<keyword evidence="1" id="KW-0812">Transmembrane</keyword>
<keyword evidence="1" id="KW-1133">Transmembrane helix</keyword>
<reference evidence="2 3" key="1">
    <citation type="journal article" date="2016" name="Mol. Biol. Evol.">
        <title>Comparative Genomics of Early-Diverging Mushroom-Forming Fungi Provides Insights into the Origins of Lignocellulose Decay Capabilities.</title>
        <authorList>
            <person name="Nagy L.G."/>
            <person name="Riley R."/>
            <person name="Tritt A."/>
            <person name="Adam C."/>
            <person name="Daum C."/>
            <person name="Floudas D."/>
            <person name="Sun H."/>
            <person name="Yadav J.S."/>
            <person name="Pangilinan J."/>
            <person name="Larsson K.H."/>
            <person name="Matsuura K."/>
            <person name="Barry K."/>
            <person name="Labutti K."/>
            <person name="Kuo R."/>
            <person name="Ohm R.A."/>
            <person name="Bhattacharya S.S."/>
            <person name="Shirouzu T."/>
            <person name="Yoshinaga Y."/>
            <person name="Martin F.M."/>
            <person name="Grigoriev I.V."/>
            <person name="Hibbett D.S."/>
        </authorList>
    </citation>
    <scope>NUCLEOTIDE SEQUENCE [LARGE SCALE GENOMIC DNA]</scope>
    <source>
        <strain evidence="2 3">TUFC12733</strain>
    </source>
</reference>
<gene>
    <name evidence="2" type="ORF">CALVIDRAFT_228379</name>
</gene>
<keyword evidence="3" id="KW-1185">Reference proteome</keyword>
<protein>
    <submittedName>
        <fullName evidence="2">Uncharacterized protein</fullName>
    </submittedName>
</protein>
<dbReference type="Proteomes" id="UP000076738">
    <property type="component" value="Unassembled WGS sequence"/>
</dbReference>
<dbReference type="AlphaFoldDB" id="A0A167K433"/>
<organism evidence="2 3">
    <name type="scientific">Calocera viscosa (strain TUFC12733)</name>
    <dbReference type="NCBI Taxonomy" id="1330018"/>
    <lineage>
        <taxon>Eukaryota</taxon>
        <taxon>Fungi</taxon>
        <taxon>Dikarya</taxon>
        <taxon>Basidiomycota</taxon>
        <taxon>Agaricomycotina</taxon>
        <taxon>Dacrymycetes</taxon>
        <taxon>Dacrymycetales</taxon>
        <taxon>Dacrymycetaceae</taxon>
        <taxon>Calocera</taxon>
    </lineage>
</organism>
<keyword evidence="1" id="KW-0472">Membrane</keyword>
<evidence type="ECO:0000313" key="3">
    <source>
        <dbReference type="Proteomes" id="UP000076738"/>
    </source>
</evidence>
<evidence type="ECO:0000256" key="1">
    <source>
        <dbReference type="SAM" id="Phobius"/>
    </source>
</evidence>
<feature type="transmembrane region" description="Helical" evidence="1">
    <location>
        <begin position="105"/>
        <end position="127"/>
    </location>
</feature>
<accession>A0A167K433</accession>
<dbReference type="EMBL" id="KV417296">
    <property type="protein sequence ID" value="KZO94235.1"/>
    <property type="molecule type" value="Genomic_DNA"/>
</dbReference>